<dbReference type="EMBL" id="CM045763">
    <property type="protein sequence ID" value="KAI8022107.1"/>
    <property type="molecule type" value="Genomic_DNA"/>
</dbReference>
<reference evidence="1 2" key="1">
    <citation type="journal article" date="2022" name="Plant J.">
        <title>Chromosome-level genome of Camellia lanceoleosa provides a valuable resource for understanding genome evolution and self-incompatibility.</title>
        <authorList>
            <person name="Gong W."/>
            <person name="Xiao S."/>
            <person name="Wang L."/>
            <person name="Liao Z."/>
            <person name="Chang Y."/>
            <person name="Mo W."/>
            <person name="Hu G."/>
            <person name="Li W."/>
            <person name="Zhao G."/>
            <person name="Zhu H."/>
            <person name="Hu X."/>
            <person name="Ji K."/>
            <person name="Xiang X."/>
            <person name="Song Q."/>
            <person name="Yuan D."/>
            <person name="Jin S."/>
            <person name="Zhang L."/>
        </authorList>
    </citation>
    <scope>NUCLEOTIDE SEQUENCE [LARGE SCALE GENOMIC DNA]</scope>
    <source>
        <strain evidence="1">SQ_2022a</strain>
    </source>
</reference>
<organism evidence="1 2">
    <name type="scientific">Camellia lanceoleosa</name>
    <dbReference type="NCBI Taxonomy" id="1840588"/>
    <lineage>
        <taxon>Eukaryota</taxon>
        <taxon>Viridiplantae</taxon>
        <taxon>Streptophyta</taxon>
        <taxon>Embryophyta</taxon>
        <taxon>Tracheophyta</taxon>
        <taxon>Spermatophyta</taxon>
        <taxon>Magnoliopsida</taxon>
        <taxon>eudicotyledons</taxon>
        <taxon>Gunneridae</taxon>
        <taxon>Pentapetalae</taxon>
        <taxon>asterids</taxon>
        <taxon>Ericales</taxon>
        <taxon>Theaceae</taxon>
        <taxon>Camellia</taxon>
    </lineage>
</organism>
<comment type="caution">
    <text evidence="1">The sequence shown here is derived from an EMBL/GenBank/DDBJ whole genome shotgun (WGS) entry which is preliminary data.</text>
</comment>
<gene>
    <name evidence="1" type="ORF">LOK49_LG03G02120</name>
</gene>
<name>A0ACC0IBA0_9ERIC</name>
<dbReference type="Proteomes" id="UP001060215">
    <property type="component" value="Chromosome 6"/>
</dbReference>
<sequence length="669" mass="74183">MSSSSNYYSNGESFDLRYEPLKCDCGLRAAIRVTESDKPSKGRLYFICEKRNCQFWRWCTPKSVTMLERLRNKSMLDQNQNMETVGLKVKNQMLEQSNAFMKQLVLDVKVITDDLDILFSDAAATGEWAYTPSSGVMPQTNETPEEFHTPHDAEFHDNANLEVVHPSELNKKRSSNTDTSSTKSKTKKKVTGVALLNKTLDLIVNVVESSSAISTQTSSRYPSIAECLAKLESIPGVSPDDELYVWAAKLFLRDKHRECFMSLPTDEVQLRFLKLEIEMEKTTTGGVFNFNSQLLCSLRVRVSKFVDTKLVFVLLEFPKVRYKVKLPQLIECDKVSSKHLNLGDSGSISTPSHDNRKVSREDIELVQNLIERCLQLYMNRDEVVKTLLNRARIDPGFTTLVWQKLEEENADFFRAYYIRLKLKKQIIMFNHLLEHQYHLMKYPVPPKVPLAPIQNGIHPMAVNNLPMGYPVLQQPPVPATGQPHLDSMSCGISSCHVVDGVPAPNNFHPIRMNSGNDMVMGSSAADVPPVVPPGSAVSSMSDMAVSPPSVASTGHFPFTASEISGMGVDTSALDTAFTSDVASSVGLQLPPDTGAGNSRDSLRSLAQIPWNFSLSDLTADLSNLGDLGALGNYPGSPFLPSDSDILLDSPDHEGIGMHNHFSCFGFCSI</sequence>
<evidence type="ECO:0000313" key="1">
    <source>
        <dbReference type="EMBL" id="KAI8022107.1"/>
    </source>
</evidence>
<accession>A0ACC0IBA0</accession>
<keyword evidence="2" id="KW-1185">Reference proteome</keyword>
<proteinExistence type="predicted"/>
<protein>
    <submittedName>
        <fullName evidence="1">Uncharacterized protein</fullName>
    </submittedName>
</protein>
<evidence type="ECO:0000313" key="2">
    <source>
        <dbReference type="Proteomes" id="UP001060215"/>
    </source>
</evidence>